<feature type="compositionally biased region" description="Basic residues" evidence="1">
    <location>
        <begin position="28"/>
        <end position="37"/>
    </location>
</feature>
<feature type="region of interest" description="Disordered" evidence="1">
    <location>
        <begin position="93"/>
        <end position="122"/>
    </location>
</feature>
<protein>
    <submittedName>
        <fullName evidence="2">Uncharacterized protein</fullName>
    </submittedName>
</protein>
<dbReference type="AlphaFoldDB" id="A0A4U6VKK3"/>
<evidence type="ECO:0000256" key="1">
    <source>
        <dbReference type="SAM" id="MobiDB-lite"/>
    </source>
</evidence>
<dbReference type="Gramene" id="TKW30201">
    <property type="protein sequence ID" value="TKW30201"/>
    <property type="gene ID" value="SEVIR_2G019950v2"/>
</dbReference>
<reference evidence="2" key="1">
    <citation type="submission" date="2019-03" db="EMBL/GenBank/DDBJ databases">
        <title>WGS assembly of Setaria viridis.</title>
        <authorList>
            <person name="Huang P."/>
            <person name="Jenkins J."/>
            <person name="Grimwood J."/>
            <person name="Barry K."/>
            <person name="Healey A."/>
            <person name="Mamidi S."/>
            <person name="Sreedasyam A."/>
            <person name="Shu S."/>
            <person name="Feldman M."/>
            <person name="Wu J."/>
            <person name="Yu Y."/>
            <person name="Chen C."/>
            <person name="Johnson J."/>
            <person name="Rokhsar D."/>
            <person name="Baxter I."/>
            <person name="Schmutz J."/>
            <person name="Brutnell T."/>
            <person name="Kellogg E."/>
        </authorList>
    </citation>
    <scope>NUCLEOTIDE SEQUENCE [LARGE SCALE GENOMIC DNA]</scope>
</reference>
<organism evidence="2 3">
    <name type="scientific">Setaria viridis</name>
    <name type="common">Green bristlegrass</name>
    <name type="synonym">Setaria italica subsp. viridis</name>
    <dbReference type="NCBI Taxonomy" id="4556"/>
    <lineage>
        <taxon>Eukaryota</taxon>
        <taxon>Viridiplantae</taxon>
        <taxon>Streptophyta</taxon>
        <taxon>Embryophyta</taxon>
        <taxon>Tracheophyta</taxon>
        <taxon>Spermatophyta</taxon>
        <taxon>Magnoliopsida</taxon>
        <taxon>Liliopsida</taxon>
        <taxon>Poales</taxon>
        <taxon>Poaceae</taxon>
        <taxon>PACMAD clade</taxon>
        <taxon>Panicoideae</taxon>
        <taxon>Panicodae</taxon>
        <taxon>Paniceae</taxon>
        <taxon>Cenchrinae</taxon>
        <taxon>Setaria</taxon>
    </lineage>
</organism>
<gene>
    <name evidence="2" type="ORF">SEVIR_2G019950v2</name>
</gene>
<dbReference type="Proteomes" id="UP000298652">
    <property type="component" value="Chromosome 2"/>
</dbReference>
<accession>A0A4U6VKK3</accession>
<evidence type="ECO:0000313" key="2">
    <source>
        <dbReference type="EMBL" id="TKW30201.1"/>
    </source>
</evidence>
<keyword evidence="3" id="KW-1185">Reference proteome</keyword>
<proteinExistence type="predicted"/>
<evidence type="ECO:0000313" key="3">
    <source>
        <dbReference type="Proteomes" id="UP000298652"/>
    </source>
</evidence>
<dbReference type="EMBL" id="CM016553">
    <property type="protein sequence ID" value="TKW30201.1"/>
    <property type="molecule type" value="Genomic_DNA"/>
</dbReference>
<feature type="region of interest" description="Disordered" evidence="1">
    <location>
        <begin position="1"/>
        <end position="37"/>
    </location>
</feature>
<name>A0A4U6VKK3_SETVI</name>
<sequence length="152" mass="16134">MIRLISPRPPPTDDAPEAGKDAPAAASKVKRATKKPRFSQIVGQDDAGVVDAAALAAARARREAKKSKAAAGLKGMTTVTGVTEARAEIEDLKGKGPEVPREQGVGSRAGVPFSRAEKKTEKQRLLEELTEARRKVDDIARSIKDPLSEAAK</sequence>